<feature type="domain" description="Signal transduction histidine kinase subgroup 3 dimerisation and phosphoacceptor" evidence="12">
    <location>
        <begin position="202"/>
        <end position="268"/>
    </location>
</feature>
<gene>
    <name evidence="14" type="ORF">OHN36_15365</name>
</gene>
<keyword evidence="10" id="KW-1133">Transmembrane helix</keyword>
<keyword evidence="3" id="KW-0597">Phosphoprotein</keyword>
<dbReference type="Gene3D" id="1.20.5.1930">
    <property type="match status" value="1"/>
</dbReference>
<evidence type="ECO:0000256" key="7">
    <source>
        <dbReference type="ARBA" id="ARBA00022840"/>
    </source>
</evidence>
<organism evidence="14 15">
    <name type="scientific">Streptomyces griseoaurantiacus</name>
    <dbReference type="NCBI Taxonomy" id="68213"/>
    <lineage>
        <taxon>Bacteria</taxon>
        <taxon>Bacillati</taxon>
        <taxon>Actinomycetota</taxon>
        <taxon>Actinomycetes</taxon>
        <taxon>Kitasatosporales</taxon>
        <taxon>Streptomycetaceae</taxon>
        <taxon>Streptomyces</taxon>
        <taxon>Streptomyces aurantiacus group</taxon>
    </lineage>
</organism>
<keyword evidence="4" id="KW-0808">Transferase</keyword>
<keyword evidence="6 14" id="KW-0418">Kinase</keyword>
<feature type="compositionally biased region" description="Basic and acidic residues" evidence="9">
    <location>
        <begin position="444"/>
        <end position="458"/>
    </location>
</feature>
<evidence type="ECO:0000259" key="12">
    <source>
        <dbReference type="Pfam" id="PF07730"/>
    </source>
</evidence>
<dbReference type="Pfam" id="PF07730">
    <property type="entry name" value="HisKA_3"/>
    <property type="match status" value="1"/>
</dbReference>
<feature type="region of interest" description="Disordered" evidence="9">
    <location>
        <begin position="414"/>
        <end position="458"/>
    </location>
</feature>
<feature type="domain" description="Histidine kinase/HSP90-like ATPase" evidence="11">
    <location>
        <begin position="321"/>
        <end position="416"/>
    </location>
</feature>
<evidence type="ECO:0000256" key="5">
    <source>
        <dbReference type="ARBA" id="ARBA00022741"/>
    </source>
</evidence>
<evidence type="ECO:0000256" key="10">
    <source>
        <dbReference type="SAM" id="Phobius"/>
    </source>
</evidence>
<keyword evidence="5" id="KW-0547">Nucleotide-binding</keyword>
<sequence>MARTSGGSGAGASRGGPRSRGAWRREAAVTATAFVLCLLAGGIRTDDTASLPPPLGAYAVALVSCAPLPLRHRGPLAVLAVTTAVAPLVQPLTLLMTPLIMAPALIAAYTYTSTVTARGERRAATVVSLAAVVLLVSSIPLSDGFSWADASRMAVAAVSPLVAGLLGQSVRHRRAYLAAAEERARRAEETRESEARRRVDEERLRIARELHDLVAHQITLANAQAQVAVHVLDTRPEQTRKSLRELVETTGHALDELRATVGLLRQADDRERTADAGGPDEPAPGLARLPTLLESFRRAGLEVTARQEGPARPLAPGLDLTVYRIVQEALTNVTKHAGSGAARVGLDWHPGRLVLTVADDGPRGGPGGRRLPVVPERPPGYGLIGMRERAAAVGGRLDAGRRPEGGFLVRAELPLPPHRDGTHGMPPHGDGGPPWQAPQAPQAPEDRWPTEVRDEGHR</sequence>
<feature type="transmembrane region" description="Helical" evidence="10">
    <location>
        <begin position="92"/>
        <end position="111"/>
    </location>
</feature>
<dbReference type="Proteomes" id="UP001432161">
    <property type="component" value="Chromosome"/>
</dbReference>
<feature type="compositionally biased region" description="Gly residues" evidence="9">
    <location>
        <begin position="1"/>
        <end position="14"/>
    </location>
</feature>
<dbReference type="InterPro" id="IPR011712">
    <property type="entry name" value="Sig_transdc_His_kin_sub3_dim/P"/>
</dbReference>
<dbReference type="Pfam" id="PF23539">
    <property type="entry name" value="DUF7134"/>
    <property type="match status" value="1"/>
</dbReference>
<dbReference type="EC" id="2.7.13.3" evidence="2"/>
<protein>
    <recommendedName>
        <fullName evidence="2">histidine kinase</fullName>
        <ecNumber evidence="2">2.7.13.3</ecNumber>
    </recommendedName>
</protein>
<feature type="domain" description="DUF7134" evidence="13">
    <location>
        <begin position="27"/>
        <end position="174"/>
    </location>
</feature>
<dbReference type="PANTHER" id="PTHR24421">
    <property type="entry name" value="NITRATE/NITRITE SENSOR PROTEIN NARX-RELATED"/>
    <property type="match status" value="1"/>
</dbReference>
<dbReference type="InterPro" id="IPR003594">
    <property type="entry name" value="HATPase_dom"/>
</dbReference>
<keyword evidence="7" id="KW-0067">ATP-binding</keyword>
<dbReference type="SUPFAM" id="SSF55874">
    <property type="entry name" value="ATPase domain of HSP90 chaperone/DNA topoisomerase II/histidine kinase"/>
    <property type="match status" value="1"/>
</dbReference>
<evidence type="ECO:0000256" key="1">
    <source>
        <dbReference type="ARBA" id="ARBA00000085"/>
    </source>
</evidence>
<dbReference type="Pfam" id="PF02518">
    <property type="entry name" value="HATPase_c"/>
    <property type="match status" value="1"/>
</dbReference>
<feature type="compositionally biased region" description="Low complexity" evidence="9">
    <location>
        <begin position="423"/>
        <end position="443"/>
    </location>
</feature>
<dbReference type="InterPro" id="IPR036890">
    <property type="entry name" value="HATPase_C_sf"/>
</dbReference>
<dbReference type="Gene3D" id="3.30.565.10">
    <property type="entry name" value="Histidine kinase-like ATPase, C-terminal domain"/>
    <property type="match status" value="1"/>
</dbReference>
<evidence type="ECO:0000313" key="15">
    <source>
        <dbReference type="Proteomes" id="UP001432161"/>
    </source>
</evidence>
<dbReference type="GO" id="GO:0016301">
    <property type="term" value="F:kinase activity"/>
    <property type="evidence" value="ECO:0007669"/>
    <property type="project" value="UniProtKB-KW"/>
</dbReference>
<evidence type="ECO:0000256" key="8">
    <source>
        <dbReference type="ARBA" id="ARBA00023012"/>
    </source>
</evidence>
<feature type="transmembrane region" description="Helical" evidence="10">
    <location>
        <begin position="27"/>
        <end position="43"/>
    </location>
</feature>
<evidence type="ECO:0000313" key="14">
    <source>
        <dbReference type="EMBL" id="WUR38454.1"/>
    </source>
</evidence>
<keyword evidence="8" id="KW-0902">Two-component regulatory system</keyword>
<dbReference type="InterPro" id="IPR050482">
    <property type="entry name" value="Sensor_HK_TwoCompSys"/>
</dbReference>
<feature type="region of interest" description="Disordered" evidence="9">
    <location>
        <begin position="357"/>
        <end position="376"/>
    </location>
</feature>
<proteinExistence type="predicted"/>
<dbReference type="PANTHER" id="PTHR24421:SF10">
    <property type="entry name" value="NITRATE_NITRITE SENSOR PROTEIN NARQ"/>
    <property type="match status" value="1"/>
</dbReference>
<evidence type="ECO:0000259" key="11">
    <source>
        <dbReference type="Pfam" id="PF02518"/>
    </source>
</evidence>
<name>A0ABZ1V1H6_9ACTN</name>
<keyword evidence="15" id="KW-1185">Reference proteome</keyword>
<evidence type="ECO:0000259" key="13">
    <source>
        <dbReference type="Pfam" id="PF23539"/>
    </source>
</evidence>
<evidence type="ECO:0000256" key="4">
    <source>
        <dbReference type="ARBA" id="ARBA00022679"/>
    </source>
</evidence>
<reference evidence="14" key="1">
    <citation type="submission" date="2022-10" db="EMBL/GenBank/DDBJ databases">
        <title>The complete genomes of actinobacterial strains from the NBC collection.</title>
        <authorList>
            <person name="Joergensen T.S."/>
            <person name="Alvarez Arevalo M."/>
            <person name="Sterndorff E.B."/>
            <person name="Faurdal D."/>
            <person name="Vuksanovic O."/>
            <person name="Mourched A.-S."/>
            <person name="Charusanti P."/>
            <person name="Shaw S."/>
            <person name="Blin K."/>
            <person name="Weber T."/>
        </authorList>
    </citation>
    <scope>NUCLEOTIDE SEQUENCE</scope>
    <source>
        <strain evidence="14">NBC_00489</strain>
    </source>
</reference>
<evidence type="ECO:0000256" key="6">
    <source>
        <dbReference type="ARBA" id="ARBA00022777"/>
    </source>
</evidence>
<keyword evidence="10" id="KW-0472">Membrane</keyword>
<dbReference type="EMBL" id="CP108330">
    <property type="protein sequence ID" value="WUR38454.1"/>
    <property type="molecule type" value="Genomic_DNA"/>
</dbReference>
<keyword evidence="10" id="KW-0812">Transmembrane</keyword>
<evidence type="ECO:0000256" key="9">
    <source>
        <dbReference type="SAM" id="MobiDB-lite"/>
    </source>
</evidence>
<evidence type="ECO:0000256" key="3">
    <source>
        <dbReference type="ARBA" id="ARBA00022553"/>
    </source>
</evidence>
<dbReference type="InterPro" id="IPR055558">
    <property type="entry name" value="DUF7134"/>
</dbReference>
<dbReference type="CDD" id="cd16917">
    <property type="entry name" value="HATPase_UhpB-NarQ-NarX-like"/>
    <property type="match status" value="1"/>
</dbReference>
<accession>A0ABZ1V1H6</accession>
<feature type="transmembrane region" description="Helical" evidence="10">
    <location>
        <begin position="123"/>
        <end position="141"/>
    </location>
</feature>
<comment type="catalytic activity">
    <reaction evidence="1">
        <text>ATP + protein L-histidine = ADP + protein N-phospho-L-histidine.</text>
        <dbReference type="EC" id="2.7.13.3"/>
    </reaction>
</comment>
<feature type="region of interest" description="Disordered" evidence="9">
    <location>
        <begin position="1"/>
        <end position="22"/>
    </location>
</feature>
<evidence type="ECO:0000256" key="2">
    <source>
        <dbReference type="ARBA" id="ARBA00012438"/>
    </source>
</evidence>